<dbReference type="PROSITE" id="PS50011">
    <property type="entry name" value="PROTEIN_KINASE_DOM"/>
    <property type="match status" value="3"/>
</dbReference>
<dbReference type="InterPro" id="IPR059179">
    <property type="entry name" value="MLKL-like_MCAfunc"/>
</dbReference>
<feature type="repeat" description="TPR" evidence="3">
    <location>
        <begin position="2059"/>
        <end position="2092"/>
    </location>
</feature>
<feature type="repeat" description="TPR" evidence="3">
    <location>
        <begin position="2243"/>
        <end position="2276"/>
    </location>
</feature>
<feature type="domain" description="Protein kinase" evidence="5">
    <location>
        <begin position="1641"/>
        <end position="1894"/>
    </location>
</feature>
<feature type="domain" description="Protein kinase" evidence="5">
    <location>
        <begin position="1119"/>
        <end position="1375"/>
    </location>
</feature>
<evidence type="ECO:0000256" key="1">
    <source>
        <dbReference type="ARBA" id="ARBA00022737"/>
    </source>
</evidence>
<dbReference type="InterPro" id="IPR011990">
    <property type="entry name" value="TPR-like_helical_dom_sf"/>
</dbReference>
<feature type="repeat" description="TPR" evidence="3">
    <location>
        <begin position="499"/>
        <end position="532"/>
    </location>
</feature>
<dbReference type="Gene3D" id="1.25.40.10">
    <property type="entry name" value="Tetratricopeptide repeat domain"/>
    <property type="match status" value="8"/>
</dbReference>
<dbReference type="GO" id="GO:0005524">
    <property type="term" value="F:ATP binding"/>
    <property type="evidence" value="ECO:0007669"/>
    <property type="project" value="InterPro"/>
</dbReference>
<feature type="repeat" description="TPR" evidence="3">
    <location>
        <begin position="642"/>
        <end position="675"/>
    </location>
</feature>
<reference evidence="6" key="1">
    <citation type="submission" date="2022-11" db="EMBL/GenBank/DDBJ databases">
        <authorList>
            <person name="Morgan W.R."/>
            <person name="Tartar A."/>
        </authorList>
    </citation>
    <scope>NUCLEOTIDE SEQUENCE</scope>
    <source>
        <strain evidence="6">ARSEF 373</strain>
    </source>
</reference>
<evidence type="ECO:0000259" key="5">
    <source>
        <dbReference type="PROSITE" id="PS50011"/>
    </source>
</evidence>
<feature type="repeat" description="TPR" evidence="3">
    <location>
        <begin position="717"/>
        <end position="750"/>
    </location>
</feature>
<dbReference type="SMART" id="SM00220">
    <property type="entry name" value="S_TKc"/>
    <property type="match status" value="3"/>
</dbReference>
<feature type="repeat" description="TPR" evidence="3">
    <location>
        <begin position="2318"/>
        <end position="2351"/>
    </location>
</feature>
<feature type="repeat" description="TPR" evidence="3">
    <location>
        <begin position="1991"/>
        <end position="2024"/>
    </location>
</feature>
<feature type="repeat" description="TPR" evidence="3">
    <location>
        <begin position="2025"/>
        <end position="2058"/>
    </location>
</feature>
<organism evidence="6 7">
    <name type="scientific">Lagenidium giganteum</name>
    <dbReference type="NCBI Taxonomy" id="4803"/>
    <lineage>
        <taxon>Eukaryota</taxon>
        <taxon>Sar</taxon>
        <taxon>Stramenopiles</taxon>
        <taxon>Oomycota</taxon>
        <taxon>Peronosporomycetes</taxon>
        <taxon>Pythiales</taxon>
        <taxon>Pythiaceae</taxon>
    </lineage>
</organism>
<dbReference type="InterPro" id="IPR001245">
    <property type="entry name" value="Ser-Thr/Tyr_kinase_cat_dom"/>
</dbReference>
<feature type="domain" description="Protein kinase" evidence="5">
    <location>
        <begin position="223"/>
        <end position="476"/>
    </location>
</feature>
<dbReference type="GO" id="GO:0051879">
    <property type="term" value="F:Hsp90 protein binding"/>
    <property type="evidence" value="ECO:0007669"/>
    <property type="project" value="TreeGrafter"/>
</dbReference>
<dbReference type="GO" id="GO:0007166">
    <property type="term" value="P:cell surface receptor signaling pathway"/>
    <property type="evidence" value="ECO:0007669"/>
    <property type="project" value="InterPro"/>
</dbReference>
<dbReference type="Pfam" id="PF13181">
    <property type="entry name" value="TPR_8"/>
    <property type="match status" value="1"/>
</dbReference>
<dbReference type="PANTHER" id="PTHR22904">
    <property type="entry name" value="TPR REPEAT CONTAINING PROTEIN"/>
    <property type="match status" value="1"/>
</dbReference>
<evidence type="ECO:0000256" key="2">
    <source>
        <dbReference type="ARBA" id="ARBA00022803"/>
    </source>
</evidence>
<feature type="repeat" description="TPR" evidence="3">
    <location>
        <begin position="533"/>
        <end position="566"/>
    </location>
</feature>
<dbReference type="PROSITE" id="PS50293">
    <property type="entry name" value="TPR_REGION"/>
    <property type="match status" value="2"/>
</dbReference>
<sequence length="2465" mass="277386">MISRIAIAVANFALPGSVSIAMMLIDIGRECANMHESLDMCVTVRERLEDLLTRLQAMEKDGFTSADVEVVNKYAGSVHRFFQALQQHAKKNVVARLIASTKFNEELKQVHEEIDMLFKMLNLAHISSVSTWHQKFEHAQQTQQSMLAEAVKNTHAIRGEIQTFKKQMDVLTMLLFECSRRETQHSEEQVKLIRRTFQSLIAVSTCKVKAIPAWFRAEDEVVYDRNNPFYLGSFGAVYRGTWSYTPVVIKTLLPELLESEKDINAFMKEIDIWHKLNHNHVLRMYGACHVSSPPFIISEDAVHGQLDHYLGRDNNQTKTWRLLHETAMGLAYVHSQNVVHGDLKCNNILVGADGGARLSDFGLSCVRTRSDVLSAGATEVGAMRWKAPECLMAKKPTFASDVYSLGMCIIEAVTQEAPWGMATDDVVRAMVVNDHALPEQPDCMSDRAWKLIERMCAFDPSARILMSEVVNELAWLKQQEEMAEKSTDVKGTTGQPSLSIVWYYQGNDFMHELDYEGAVTAYTKAIQADPSDYDYYFNRSAAYSSMEKYEDALRDIETAITMNSKDARAWLKKGNALRLLERFDEAVVAYNVGLDLSPGDNECRQGVALCHYFTGSQLLSAGKYREAADAFTKAMIADPSDADCYQARAQTYLRLDENDKAVQDAQRAVELGPARANNYGTYGDALRKVGRFNDSKKAYNAGLQVDLNSARCKNGLVSVWFEHANDLFMKEKYTEAADSYSEAISLDPTNAAYFYNRSAAFFASEDYRRALEDAETAVRLNPNNADNFVKKGNALLKMDRFQTGMEAYQAGLALDATNVDCKTGLVGMPRDNGNSLFTQNKYDEAVTSYARAYEVSPLCEFYHNRAVAYYELGNGLRSLQDAEAALVLDPQDADNWCRKGMALVLLKKAREADEAYKKGLIGAMIVDVAHECNNMKESEAVCVTVQERLQDILGMLQKMEKEETLPPDSIVVRKYAALLQRFLGVLREHAEKNAVTRMVSSTSLNDELRGVHEEIDMLFKMLDLAHIESVAAWEHQFDNEQREQHAELSKVVHNTQTIESDLRTVSLQVEALTTLMHASHGQIQLQDRHKSTSVHDVFFPGAAIESVPTWYIPPKEVTFDQTKPFKLGVLGASYSGMWGYGTRVVVKTLLPAFATDECARAAFMREMQTWHRVNHPHVLRMFGACHVSSPPYIICEYAPYGSLDAFLRVQRDGNRDHGVVGRLLLQAALGLAHLHQHGVLHGNLKCPNILVGADGTARIADFGISCMWSTAVSGPSLASRDVRWKAPECLQGRKPTEESDVYSFGMCIIEAVTLELPWGAASDDDVRLAVVNRRALPTQPNGMDNCWWRLVTHVCAFEPTKRWDLATIARELETMNTSLEDLLTKAHHQRHSPGLVPSDRAMHHNEESNQSAHHSPPSIEKSGWCCRRAFALPGSMSIAVMLIDIGRECENMHESMELCATVRERLEDLLTRLQAMEKAGNLPEDWEAVNKYASNVHRFLHALQQHAQKNVVARLIAATKFNEELKQVHEEIDMLFKMLNLAHISSVAAWHEKFEHAQQSQQLMLADAVNNTHAILGEMQTFKKQMDVLTMLLFEHSRRETQHTEEHLTLIRHAFQNLISVSKCKVQAIPAWFKADDEVVYDRNNPFDRGSFGAVYRGTWSYTPVVIKTLLPELLESEKDINAFMKEIDIWHKLNHNHVLRMYGACHVSSPPFIISEDAVHGQLDHYLGRDNNQTKTWRLLHETAMGLAYVHSQNVVHGDLKCNNILVGADGGARLSDFGLSCVRTRSDVLSAGATEVGAMRWKAPECLMAKKPTFASDVYSLGMCIIEAVTQEAPWGMATDDVVRAMVVNDHALPEQPDCMSDRAWKLIERMCAFDPSARILMSEVVNELAWLKQQEEMSEKTTDAHGTMRQPSLAKGSKEFERPKMARQSSTFMRMMAVITNDEKDKAPEYVTKWQEFLNDKQYDQALEAARKGRAADPEHANWGRAEGIVWYYKGNDCMHNDDYDGAVEAYTKAIEGDPSDSDFHINRSAAYSNLEKYEDALRDIETALTINSEDARVLLRKGNALRLLERFDEAIAAYSSGLELSPDDNDCRQGVALSYYFKGSRLRSEEKLREAVDAFTNAMIADPSDADCYQARAQTYLELDEYDKAVQDAQRAVEMDPTRPNIHGTLGDALREAGRFDASMQAYHAGLRVDSNHSRCKNGLVRVWFDKANDQFVRDMYNEAAESYSEAISLDPNNSVYFYNRSAAFFAAENYRRALEDAETAVRLNPQDPDNFVKKGNALLKLDRFQTAMEAFQAGLALDANNLACKAGLASTWFMNGNSLIDQDKYEEAVASFTRAIELSPKGEFYHNRSLVHHELGNGQKALQDAEAAIVLDPQDADNWCRKGKALLLLNKGREAYDAFRKGLSLDEKHALCTKGMVRALHGLAVSNGALMTCFSAGGNRPRRQKWISRHRTTQFF</sequence>
<dbReference type="InterPro" id="IPR019734">
    <property type="entry name" value="TPR_rpt"/>
</dbReference>
<evidence type="ECO:0000256" key="3">
    <source>
        <dbReference type="PROSITE-ProRule" id="PRU00339"/>
    </source>
</evidence>
<dbReference type="Pfam" id="PF07714">
    <property type="entry name" value="PK_Tyr_Ser-Thr"/>
    <property type="match status" value="3"/>
</dbReference>
<dbReference type="InterPro" id="IPR011009">
    <property type="entry name" value="Kinase-like_dom_sf"/>
</dbReference>
<feature type="repeat" description="TPR" evidence="3">
    <location>
        <begin position="2209"/>
        <end position="2242"/>
    </location>
</feature>
<feature type="repeat" description="TPR" evidence="3">
    <location>
        <begin position="2385"/>
        <end position="2418"/>
    </location>
</feature>
<keyword evidence="2 3" id="KW-0802">TPR repeat</keyword>
<dbReference type="Pfam" id="PF13414">
    <property type="entry name" value="TPR_11"/>
    <property type="match status" value="1"/>
</dbReference>
<dbReference type="InterPro" id="IPR000719">
    <property type="entry name" value="Prot_kinase_dom"/>
</dbReference>
<feature type="region of interest" description="Disordered" evidence="4">
    <location>
        <begin position="1386"/>
        <end position="1419"/>
    </location>
</feature>
<feature type="repeat" description="TPR" evidence="3">
    <location>
        <begin position="567"/>
        <end position="600"/>
    </location>
</feature>
<dbReference type="PROSITE" id="PS00108">
    <property type="entry name" value="PROTEIN_KINASE_ST"/>
    <property type="match status" value="2"/>
</dbReference>
<dbReference type="InterPro" id="IPR008271">
    <property type="entry name" value="Ser/Thr_kinase_AS"/>
</dbReference>
<evidence type="ECO:0000256" key="4">
    <source>
        <dbReference type="SAM" id="MobiDB-lite"/>
    </source>
</evidence>
<feature type="repeat" description="TPR" evidence="3">
    <location>
        <begin position="2134"/>
        <end position="2167"/>
    </location>
</feature>
<dbReference type="SUPFAM" id="SSF56112">
    <property type="entry name" value="Protein kinase-like (PK-like)"/>
    <property type="match status" value="3"/>
</dbReference>
<dbReference type="InterPro" id="IPR036537">
    <property type="entry name" value="Adaptor_Cbl_N_dom_sf"/>
</dbReference>
<accession>A0AAV2ZDB5</accession>
<dbReference type="Pfam" id="PF13432">
    <property type="entry name" value="TPR_16"/>
    <property type="match status" value="6"/>
</dbReference>
<name>A0AAV2ZDB5_9STRA</name>
<feature type="repeat" description="TPR" evidence="3">
    <location>
        <begin position="751"/>
        <end position="784"/>
    </location>
</feature>
<dbReference type="SUPFAM" id="SSF48452">
    <property type="entry name" value="TPR-like"/>
    <property type="match status" value="2"/>
</dbReference>
<keyword evidence="1" id="KW-0677">Repeat</keyword>
<gene>
    <name evidence="6" type="ORF">N0F65_000706</name>
</gene>
<reference evidence="6" key="2">
    <citation type="journal article" date="2023" name="Microbiol Resour">
        <title>Decontamination and Annotation of the Draft Genome Sequence of the Oomycete Lagenidium giganteum ARSEF 373.</title>
        <authorList>
            <person name="Morgan W.R."/>
            <person name="Tartar A."/>
        </authorList>
    </citation>
    <scope>NUCLEOTIDE SEQUENCE</scope>
    <source>
        <strain evidence="6">ARSEF 373</strain>
    </source>
</reference>
<keyword evidence="7" id="KW-1185">Reference proteome</keyword>
<evidence type="ECO:0000313" key="7">
    <source>
        <dbReference type="Proteomes" id="UP001146120"/>
    </source>
</evidence>
<dbReference type="PANTHER" id="PTHR22904:SF523">
    <property type="entry name" value="STRESS-INDUCED-PHOSPHOPROTEIN 1"/>
    <property type="match status" value="1"/>
</dbReference>
<feature type="repeat" description="TPR" evidence="3">
    <location>
        <begin position="2100"/>
        <end position="2133"/>
    </location>
</feature>
<proteinExistence type="predicted"/>
<feature type="repeat" description="TPR" evidence="3">
    <location>
        <begin position="2277"/>
        <end position="2310"/>
    </location>
</feature>
<evidence type="ECO:0000313" key="6">
    <source>
        <dbReference type="EMBL" id="DBA05018.1"/>
    </source>
</evidence>
<dbReference type="GO" id="GO:0004672">
    <property type="term" value="F:protein kinase activity"/>
    <property type="evidence" value="ECO:0007669"/>
    <property type="project" value="InterPro"/>
</dbReference>
<protein>
    <recommendedName>
        <fullName evidence="5">Protein kinase domain-containing protein</fullName>
    </recommendedName>
</protein>
<dbReference type="SMART" id="SM00028">
    <property type="entry name" value="TPR"/>
    <property type="match status" value="23"/>
</dbReference>
<comment type="caution">
    <text evidence="6">The sequence shown here is derived from an EMBL/GenBank/DDBJ whole genome shotgun (WGS) entry which is preliminary data.</text>
</comment>
<dbReference type="PROSITE" id="PS50005">
    <property type="entry name" value="TPR"/>
    <property type="match status" value="17"/>
</dbReference>
<dbReference type="EMBL" id="DAKRPA010000003">
    <property type="protein sequence ID" value="DBA05018.1"/>
    <property type="molecule type" value="Genomic_DNA"/>
</dbReference>
<dbReference type="Proteomes" id="UP001146120">
    <property type="component" value="Unassembled WGS sequence"/>
</dbReference>
<dbReference type="Gene3D" id="3.30.200.20">
    <property type="entry name" value="Phosphorylase Kinase, domain 1"/>
    <property type="match status" value="2"/>
</dbReference>
<feature type="repeat" description="TPR" evidence="3">
    <location>
        <begin position="608"/>
        <end position="641"/>
    </location>
</feature>
<dbReference type="Gene3D" id="1.20.930.20">
    <property type="entry name" value="Adaptor protein Cbl, N-terminal domain"/>
    <property type="match status" value="2"/>
</dbReference>
<dbReference type="Gene3D" id="1.10.510.10">
    <property type="entry name" value="Transferase(Phosphotransferase) domain 1"/>
    <property type="match status" value="3"/>
</dbReference>
<dbReference type="CDD" id="cd21037">
    <property type="entry name" value="MLKL_NTD"/>
    <property type="match status" value="3"/>
</dbReference>
<feature type="region of interest" description="Disordered" evidence="4">
    <location>
        <begin position="1904"/>
        <end position="1924"/>
    </location>
</feature>
<dbReference type="SUPFAM" id="SSF48439">
    <property type="entry name" value="Protein prenylyltransferase"/>
    <property type="match status" value="1"/>
</dbReference>